<accession>A0A226E803</accession>
<dbReference type="OrthoDB" id="10667248at2759"/>
<feature type="region of interest" description="Disordered" evidence="1">
    <location>
        <begin position="69"/>
        <end position="92"/>
    </location>
</feature>
<dbReference type="EMBL" id="LNIX01000006">
    <property type="protein sequence ID" value="OXA53117.1"/>
    <property type="molecule type" value="Genomic_DNA"/>
</dbReference>
<evidence type="ECO:0000313" key="2">
    <source>
        <dbReference type="EMBL" id="OXA53117.1"/>
    </source>
</evidence>
<organism evidence="2 3">
    <name type="scientific">Folsomia candida</name>
    <name type="common">Springtail</name>
    <dbReference type="NCBI Taxonomy" id="158441"/>
    <lineage>
        <taxon>Eukaryota</taxon>
        <taxon>Metazoa</taxon>
        <taxon>Ecdysozoa</taxon>
        <taxon>Arthropoda</taxon>
        <taxon>Hexapoda</taxon>
        <taxon>Collembola</taxon>
        <taxon>Entomobryomorpha</taxon>
        <taxon>Isotomoidea</taxon>
        <taxon>Isotomidae</taxon>
        <taxon>Proisotominae</taxon>
        <taxon>Folsomia</taxon>
    </lineage>
</organism>
<feature type="compositionally biased region" description="Polar residues" evidence="1">
    <location>
        <begin position="12"/>
        <end position="23"/>
    </location>
</feature>
<protein>
    <submittedName>
        <fullName evidence="2">Uncharacterized protein</fullName>
    </submittedName>
</protein>
<dbReference type="Proteomes" id="UP000198287">
    <property type="component" value="Unassembled WGS sequence"/>
</dbReference>
<feature type="compositionally biased region" description="Basic and acidic residues" evidence="1">
    <location>
        <begin position="77"/>
        <end position="88"/>
    </location>
</feature>
<comment type="caution">
    <text evidence="2">The sequence shown here is derived from an EMBL/GenBank/DDBJ whole genome shotgun (WGS) entry which is preliminary data.</text>
</comment>
<dbReference type="SUPFAM" id="SSF52047">
    <property type="entry name" value="RNI-like"/>
    <property type="match status" value="1"/>
</dbReference>
<evidence type="ECO:0000256" key="1">
    <source>
        <dbReference type="SAM" id="MobiDB-lite"/>
    </source>
</evidence>
<sequence length="593" mass="69164">MAQRNRAEWNKNFASPNSTNAKFNKNRIPHPAAPLFVHGFRRRGGLRPETAPGPKPTVSSKITVAQTAKRNHLRKGSWRDPGKQDPSKPTEFMDLNTEDRLRIYNMITTKERAGLQLVCRRIRDEIRIYAGIGARVDELGYWGVSCMRDLLVDTIVVGPYRQPLLRPMDMIQRPYDTQHLCFAGPISMPYMDAFLGRCRGVRKISVTHEVSERQPIPTDDLRKRDYRSWRKLDVIRKRSYPMNHCKLLELCPTGRLQHLSVQWSLEVCYCMNIVKLKIDVSAFLKLNEAREMHIAILKFVEKHPSLQELWVKSRVARHIRSGKPKLDFLRPYVDVQRTARNARFRHITVLEDNVDFLAWGCFFMEQNQLETMQLMHNIPYDHCAYSIKMNETTLTKLAVKIMLDYAIPPKYRDIGQRSFGLDIFRNCKSLKELHITIAKSLKAKLGVWENRVRKFDGLPKSLEVLALRNISFVDEEFLEVCRLRKLRSLGVVITLSQGVKAPPFSNEFLGALFYMRSLEELMIQGMTFTFEEPQAMLRFKQYTNHQEIGAKNILHIRGKLKSDLPSFTRWESTGLTQKIMRYKFEDDNIIYEV</sequence>
<reference evidence="2 3" key="1">
    <citation type="submission" date="2015-12" db="EMBL/GenBank/DDBJ databases">
        <title>The genome of Folsomia candida.</title>
        <authorList>
            <person name="Faddeeva A."/>
            <person name="Derks M.F."/>
            <person name="Anvar Y."/>
            <person name="Smit S."/>
            <person name="Van Straalen N."/>
            <person name="Roelofs D."/>
        </authorList>
    </citation>
    <scope>NUCLEOTIDE SEQUENCE [LARGE SCALE GENOMIC DNA]</scope>
    <source>
        <strain evidence="2 3">VU population</strain>
        <tissue evidence="2">Whole body</tissue>
    </source>
</reference>
<keyword evidence="3" id="KW-1185">Reference proteome</keyword>
<name>A0A226E803_FOLCA</name>
<feature type="region of interest" description="Disordered" evidence="1">
    <location>
        <begin position="1"/>
        <end position="29"/>
    </location>
</feature>
<dbReference type="AlphaFoldDB" id="A0A226E803"/>
<evidence type="ECO:0000313" key="3">
    <source>
        <dbReference type="Proteomes" id="UP000198287"/>
    </source>
</evidence>
<proteinExistence type="predicted"/>
<gene>
    <name evidence="2" type="ORF">Fcan01_12464</name>
</gene>